<accession>A0A5D5AMN8</accession>
<keyword evidence="1" id="KW-1133">Transmembrane helix</keyword>
<evidence type="ECO:0000256" key="1">
    <source>
        <dbReference type="SAM" id="Phobius"/>
    </source>
</evidence>
<sequence length="130" mass="13712">MSRIVFGLIGVVVALFPDGVIESYEAIALENPEECSAKPWLAPAVRAEGVLYVLATLAGGRAYGWLLNVAGVAGLVAAVAPKQYLDAGASLAYDRPEEVNWNEGFVTGVRVLGFALVVLAARALGKRRRA</sequence>
<dbReference type="Proteomes" id="UP000324104">
    <property type="component" value="Unassembled WGS sequence"/>
</dbReference>
<keyword evidence="1" id="KW-0812">Transmembrane</keyword>
<protein>
    <recommendedName>
        <fullName evidence="4">DUF4267 domain-containing protein</fullName>
    </recommendedName>
</protein>
<organism evidence="2 3">
    <name type="scientific">Natrialba swarupiae</name>
    <dbReference type="NCBI Taxonomy" id="2448032"/>
    <lineage>
        <taxon>Archaea</taxon>
        <taxon>Methanobacteriati</taxon>
        <taxon>Methanobacteriota</taxon>
        <taxon>Stenosarchaea group</taxon>
        <taxon>Halobacteria</taxon>
        <taxon>Halobacteriales</taxon>
        <taxon>Natrialbaceae</taxon>
        <taxon>Natrialba</taxon>
    </lineage>
</organism>
<feature type="transmembrane region" description="Helical" evidence="1">
    <location>
        <begin position="105"/>
        <end position="124"/>
    </location>
</feature>
<proteinExistence type="predicted"/>
<dbReference type="RefSeq" id="WP_149081234.1">
    <property type="nucleotide sequence ID" value="NZ_VTAW01000010.1"/>
</dbReference>
<reference evidence="2 3" key="1">
    <citation type="submission" date="2019-08" db="EMBL/GenBank/DDBJ databases">
        <title>Archaea genome.</title>
        <authorList>
            <person name="Kajale S."/>
            <person name="Shouche Y."/>
            <person name="Deshpande N."/>
            <person name="Sharma A."/>
        </authorList>
    </citation>
    <scope>NUCLEOTIDE SEQUENCE [LARGE SCALE GENOMIC DNA]</scope>
    <source>
        <strain evidence="2 3">ESP3B_9</strain>
    </source>
</reference>
<gene>
    <name evidence="2" type="ORF">FYC77_09310</name>
</gene>
<comment type="caution">
    <text evidence="2">The sequence shown here is derived from an EMBL/GenBank/DDBJ whole genome shotgun (WGS) entry which is preliminary data.</text>
</comment>
<feature type="transmembrane region" description="Helical" evidence="1">
    <location>
        <begin position="65"/>
        <end position="85"/>
    </location>
</feature>
<name>A0A5D5AMN8_9EURY</name>
<evidence type="ECO:0000313" key="2">
    <source>
        <dbReference type="EMBL" id="TYT62147.1"/>
    </source>
</evidence>
<keyword evidence="3" id="KW-1185">Reference proteome</keyword>
<dbReference type="AlphaFoldDB" id="A0A5D5AMN8"/>
<evidence type="ECO:0000313" key="3">
    <source>
        <dbReference type="Proteomes" id="UP000324104"/>
    </source>
</evidence>
<evidence type="ECO:0008006" key="4">
    <source>
        <dbReference type="Google" id="ProtNLM"/>
    </source>
</evidence>
<keyword evidence="1" id="KW-0472">Membrane</keyword>
<dbReference type="EMBL" id="VTAW01000010">
    <property type="protein sequence ID" value="TYT62147.1"/>
    <property type="molecule type" value="Genomic_DNA"/>
</dbReference>